<dbReference type="InterPro" id="IPR053175">
    <property type="entry name" value="DHMBA_Reg_Transcription_Factor"/>
</dbReference>
<evidence type="ECO:0000313" key="8">
    <source>
        <dbReference type="Proteomes" id="UP000184188"/>
    </source>
</evidence>
<dbReference type="AlphaFoldDB" id="A0A1L9SAW3"/>
<evidence type="ECO:0000256" key="3">
    <source>
        <dbReference type="ARBA" id="ARBA00023163"/>
    </source>
</evidence>
<keyword evidence="3" id="KW-0804">Transcription</keyword>
<evidence type="ECO:0000313" key="7">
    <source>
        <dbReference type="EMBL" id="OJJ44257.1"/>
    </source>
</evidence>
<dbReference type="PROSITE" id="PS00463">
    <property type="entry name" value="ZN2_CY6_FUNGAL_1"/>
    <property type="match status" value="1"/>
</dbReference>
<name>A0A1L9SAW3_9EURO</name>
<sequence length="652" mass="71481">MVYRGKPSTGCQTCRTRRIKCDETRPSCKACARVGRPCPGYRHPFDVILRDQTASVQNKNSSSRGTAAEGEAVSRVSSSMVKPSRDASSAGGSEALLNVLHLLSSRQSLSVALQPAIEDTVLSCFFNSYLYIPRDPEITDGVLELIPTLYPRARSGSHLQLATLAVAFFSVFAWTGHRPFAPQAVRYYMNALTALRAALQGNLDGEHDDILTSILLLYTFEAKSSRCLLGPVISSPRSWFVSSNHIRPDIMTSSELASLSCELGELRTLWQKIRSQTCERGEILKVLSMAVENDNKLAVWKSALPLHWAGKTASWIPQSVRNAGIFRNQCDCYPDIFVASIWNSYRDSRILVQTIMIECLGRLPPEESRDGICAASETINTLATDICATVPFFLGDQTTPMAFNGGRVEYPDSMEMRITDSHRQMAPLFGGWFVYSFLENLCSPEIGLSDEYVVFVQQQMQRLRCIFFHAAAAAPSPTPSTQEQAAPAPGPASTISTPQASSRIPNSFKLLLGGVSFFYLSLLITRRALAKRRLAALPPFYTGSIYHKPEGNGAVDALEALSIATVGVASAGMAGTGATLCYFNINSMADLRREVRTGMGFDVDANGNGGSDELGEAEIEEWLANVLGRTAYKEKKKEIEERRALEKENVAD</sequence>
<dbReference type="Gene3D" id="4.10.240.10">
    <property type="entry name" value="Zn(2)-C6 fungal-type DNA-binding domain"/>
    <property type="match status" value="1"/>
</dbReference>
<dbReference type="PANTHER" id="PTHR38791:SF5">
    <property type="entry name" value="TRANSCRIPTION FACTOR DBAG-RELATED"/>
    <property type="match status" value="1"/>
</dbReference>
<feature type="compositionally biased region" description="Polar residues" evidence="5">
    <location>
        <begin position="55"/>
        <end position="65"/>
    </location>
</feature>
<proteinExistence type="predicted"/>
<feature type="compositionally biased region" description="Polar residues" evidence="5">
    <location>
        <begin position="75"/>
        <end position="90"/>
    </location>
</feature>
<dbReference type="CDD" id="cd00067">
    <property type="entry name" value="GAL4"/>
    <property type="match status" value="1"/>
</dbReference>
<dbReference type="GO" id="GO:0003677">
    <property type="term" value="F:DNA binding"/>
    <property type="evidence" value="ECO:0007669"/>
    <property type="project" value="UniProtKB-KW"/>
</dbReference>
<dbReference type="SUPFAM" id="SSF57701">
    <property type="entry name" value="Zn2/Cys6 DNA-binding domain"/>
    <property type="match status" value="1"/>
</dbReference>
<accession>A0A1L9SAW3</accession>
<keyword evidence="2" id="KW-0238">DNA-binding</keyword>
<dbReference type="Pfam" id="PF00172">
    <property type="entry name" value="Zn_clus"/>
    <property type="match status" value="1"/>
</dbReference>
<dbReference type="PROSITE" id="PS50048">
    <property type="entry name" value="ZN2_CY6_FUNGAL_2"/>
    <property type="match status" value="1"/>
</dbReference>
<dbReference type="EMBL" id="KV878348">
    <property type="protein sequence ID" value="OJJ44257.1"/>
    <property type="molecule type" value="Genomic_DNA"/>
</dbReference>
<organism evidence="7 8">
    <name type="scientific">Penicilliopsis zonata CBS 506.65</name>
    <dbReference type="NCBI Taxonomy" id="1073090"/>
    <lineage>
        <taxon>Eukaryota</taxon>
        <taxon>Fungi</taxon>
        <taxon>Dikarya</taxon>
        <taxon>Ascomycota</taxon>
        <taxon>Pezizomycotina</taxon>
        <taxon>Eurotiomycetes</taxon>
        <taxon>Eurotiomycetidae</taxon>
        <taxon>Eurotiales</taxon>
        <taxon>Aspergillaceae</taxon>
        <taxon>Penicilliopsis</taxon>
    </lineage>
</organism>
<evidence type="ECO:0000259" key="6">
    <source>
        <dbReference type="PROSITE" id="PS50048"/>
    </source>
</evidence>
<feature type="region of interest" description="Disordered" evidence="5">
    <location>
        <begin position="477"/>
        <end position="500"/>
    </location>
</feature>
<dbReference type="VEuPathDB" id="FungiDB:ASPZODRAFT_72043"/>
<reference evidence="8" key="1">
    <citation type="journal article" date="2017" name="Genome Biol.">
        <title>Comparative genomics reveals high biological diversity and specific adaptations in the industrially and medically important fungal genus Aspergillus.</title>
        <authorList>
            <person name="de Vries R.P."/>
            <person name="Riley R."/>
            <person name="Wiebenga A."/>
            <person name="Aguilar-Osorio G."/>
            <person name="Amillis S."/>
            <person name="Uchima C.A."/>
            <person name="Anderluh G."/>
            <person name="Asadollahi M."/>
            <person name="Askin M."/>
            <person name="Barry K."/>
            <person name="Battaglia E."/>
            <person name="Bayram O."/>
            <person name="Benocci T."/>
            <person name="Braus-Stromeyer S.A."/>
            <person name="Caldana C."/>
            <person name="Canovas D."/>
            <person name="Cerqueira G.C."/>
            <person name="Chen F."/>
            <person name="Chen W."/>
            <person name="Choi C."/>
            <person name="Clum A."/>
            <person name="Dos Santos R.A."/>
            <person name="Damasio A.R."/>
            <person name="Diallinas G."/>
            <person name="Emri T."/>
            <person name="Fekete E."/>
            <person name="Flipphi M."/>
            <person name="Freyberg S."/>
            <person name="Gallo A."/>
            <person name="Gournas C."/>
            <person name="Habgood R."/>
            <person name="Hainaut M."/>
            <person name="Harispe M.L."/>
            <person name="Henrissat B."/>
            <person name="Hilden K.S."/>
            <person name="Hope R."/>
            <person name="Hossain A."/>
            <person name="Karabika E."/>
            <person name="Karaffa L."/>
            <person name="Karanyi Z."/>
            <person name="Krasevec N."/>
            <person name="Kuo A."/>
            <person name="Kusch H."/>
            <person name="LaButti K."/>
            <person name="Lagendijk E.L."/>
            <person name="Lapidus A."/>
            <person name="Levasseur A."/>
            <person name="Lindquist E."/>
            <person name="Lipzen A."/>
            <person name="Logrieco A.F."/>
            <person name="MacCabe A."/>
            <person name="Maekelae M.R."/>
            <person name="Malavazi I."/>
            <person name="Melin P."/>
            <person name="Meyer V."/>
            <person name="Mielnichuk N."/>
            <person name="Miskei M."/>
            <person name="Molnar A.P."/>
            <person name="Mule G."/>
            <person name="Ngan C.Y."/>
            <person name="Orejas M."/>
            <person name="Orosz E."/>
            <person name="Ouedraogo J.P."/>
            <person name="Overkamp K.M."/>
            <person name="Park H.-S."/>
            <person name="Perrone G."/>
            <person name="Piumi F."/>
            <person name="Punt P.J."/>
            <person name="Ram A.F."/>
            <person name="Ramon A."/>
            <person name="Rauscher S."/>
            <person name="Record E."/>
            <person name="Riano-Pachon D.M."/>
            <person name="Robert V."/>
            <person name="Roehrig J."/>
            <person name="Ruller R."/>
            <person name="Salamov A."/>
            <person name="Salih N.S."/>
            <person name="Samson R.A."/>
            <person name="Sandor E."/>
            <person name="Sanguinetti M."/>
            <person name="Schuetze T."/>
            <person name="Sepcic K."/>
            <person name="Shelest E."/>
            <person name="Sherlock G."/>
            <person name="Sophianopoulou V."/>
            <person name="Squina F.M."/>
            <person name="Sun H."/>
            <person name="Susca A."/>
            <person name="Todd R.B."/>
            <person name="Tsang A."/>
            <person name="Unkles S.E."/>
            <person name="van de Wiele N."/>
            <person name="van Rossen-Uffink D."/>
            <person name="Oliveira J.V."/>
            <person name="Vesth T.C."/>
            <person name="Visser J."/>
            <person name="Yu J.-H."/>
            <person name="Zhou M."/>
            <person name="Andersen M.R."/>
            <person name="Archer D.B."/>
            <person name="Baker S.E."/>
            <person name="Benoit I."/>
            <person name="Brakhage A.A."/>
            <person name="Braus G.H."/>
            <person name="Fischer R."/>
            <person name="Frisvad J.C."/>
            <person name="Goldman G.H."/>
            <person name="Houbraken J."/>
            <person name="Oakley B."/>
            <person name="Pocsi I."/>
            <person name="Scazzocchio C."/>
            <person name="Seiboth B."/>
            <person name="vanKuyk P.A."/>
            <person name="Wortman J."/>
            <person name="Dyer P.S."/>
            <person name="Grigoriev I.V."/>
        </authorList>
    </citation>
    <scope>NUCLEOTIDE SEQUENCE [LARGE SCALE GENOMIC DNA]</scope>
    <source>
        <strain evidence="8">CBS 506.65</strain>
    </source>
</reference>
<dbReference type="STRING" id="1073090.A0A1L9SAW3"/>
<gene>
    <name evidence="7" type="ORF">ASPZODRAFT_72043</name>
</gene>
<feature type="region of interest" description="Disordered" evidence="5">
    <location>
        <begin position="55"/>
        <end position="90"/>
    </location>
</feature>
<dbReference type="RefSeq" id="XP_022578767.1">
    <property type="nucleotide sequence ID" value="XM_022729804.1"/>
</dbReference>
<dbReference type="InterPro" id="IPR036864">
    <property type="entry name" value="Zn2-C6_fun-type_DNA-bd_sf"/>
</dbReference>
<protein>
    <recommendedName>
        <fullName evidence="6">Zn(2)-C6 fungal-type domain-containing protein</fullName>
    </recommendedName>
</protein>
<evidence type="ECO:0000256" key="2">
    <source>
        <dbReference type="ARBA" id="ARBA00023125"/>
    </source>
</evidence>
<dbReference type="InterPro" id="IPR001138">
    <property type="entry name" value="Zn2Cys6_DnaBD"/>
</dbReference>
<keyword evidence="8" id="KW-1185">Reference proteome</keyword>
<evidence type="ECO:0000256" key="4">
    <source>
        <dbReference type="ARBA" id="ARBA00023242"/>
    </source>
</evidence>
<dbReference type="SMART" id="SM00066">
    <property type="entry name" value="GAL4"/>
    <property type="match status" value="1"/>
</dbReference>
<keyword evidence="4" id="KW-0539">Nucleus</keyword>
<dbReference type="OrthoDB" id="3558022at2759"/>
<evidence type="ECO:0000256" key="1">
    <source>
        <dbReference type="ARBA" id="ARBA00023015"/>
    </source>
</evidence>
<evidence type="ECO:0000256" key="5">
    <source>
        <dbReference type="SAM" id="MobiDB-lite"/>
    </source>
</evidence>
<dbReference type="PANTHER" id="PTHR38791">
    <property type="entry name" value="ZN(II)2CYS6 TRANSCRIPTION FACTOR (EUROFUNG)-RELATED-RELATED"/>
    <property type="match status" value="1"/>
</dbReference>
<keyword evidence="1" id="KW-0805">Transcription regulation</keyword>
<feature type="domain" description="Zn(2)-C6 fungal-type" evidence="6">
    <location>
        <begin position="10"/>
        <end position="38"/>
    </location>
</feature>
<dbReference type="Proteomes" id="UP000184188">
    <property type="component" value="Unassembled WGS sequence"/>
</dbReference>
<dbReference type="GO" id="GO:0000981">
    <property type="term" value="F:DNA-binding transcription factor activity, RNA polymerase II-specific"/>
    <property type="evidence" value="ECO:0007669"/>
    <property type="project" value="InterPro"/>
</dbReference>
<dbReference type="GO" id="GO:0008270">
    <property type="term" value="F:zinc ion binding"/>
    <property type="evidence" value="ECO:0007669"/>
    <property type="project" value="InterPro"/>
</dbReference>
<dbReference type="GeneID" id="34616268"/>